<protein>
    <submittedName>
        <fullName evidence="1">Uncharacterized protein</fullName>
    </submittedName>
</protein>
<dbReference type="Proteomes" id="UP001249851">
    <property type="component" value="Unassembled WGS sequence"/>
</dbReference>
<name>A0AAD9PVC1_ACRCE</name>
<dbReference type="EMBL" id="JARQWQ010000121">
    <property type="protein sequence ID" value="KAK2549762.1"/>
    <property type="molecule type" value="Genomic_DNA"/>
</dbReference>
<dbReference type="AlphaFoldDB" id="A0AAD9PVC1"/>
<keyword evidence="2" id="KW-1185">Reference proteome</keyword>
<sequence length="63" mass="7160">MLLYLSQQTTQQANVTIMQSRQSERIFSSGWGTGQNELETGNHLWPVLHENSPKSCSKTTHNQ</sequence>
<organism evidence="1 2">
    <name type="scientific">Acropora cervicornis</name>
    <name type="common">Staghorn coral</name>
    <dbReference type="NCBI Taxonomy" id="6130"/>
    <lineage>
        <taxon>Eukaryota</taxon>
        <taxon>Metazoa</taxon>
        <taxon>Cnidaria</taxon>
        <taxon>Anthozoa</taxon>
        <taxon>Hexacorallia</taxon>
        <taxon>Scleractinia</taxon>
        <taxon>Astrocoeniina</taxon>
        <taxon>Acroporidae</taxon>
        <taxon>Acropora</taxon>
    </lineage>
</organism>
<comment type="caution">
    <text evidence="1">The sequence shown here is derived from an EMBL/GenBank/DDBJ whole genome shotgun (WGS) entry which is preliminary data.</text>
</comment>
<reference evidence="1" key="2">
    <citation type="journal article" date="2023" name="Science">
        <title>Genomic signatures of disease resistance in endangered staghorn corals.</title>
        <authorList>
            <person name="Vollmer S.V."/>
            <person name="Selwyn J.D."/>
            <person name="Despard B.A."/>
            <person name="Roesel C.L."/>
        </authorList>
    </citation>
    <scope>NUCLEOTIDE SEQUENCE</scope>
    <source>
        <strain evidence="1">K2</strain>
    </source>
</reference>
<evidence type="ECO:0000313" key="1">
    <source>
        <dbReference type="EMBL" id="KAK2549762.1"/>
    </source>
</evidence>
<evidence type="ECO:0000313" key="2">
    <source>
        <dbReference type="Proteomes" id="UP001249851"/>
    </source>
</evidence>
<gene>
    <name evidence="1" type="ORF">P5673_029739</name>
</gene>
<proteinExistence type="predicted"/>
<reference evidence="1" key="1">
    <citation type="journal article" date="2023" name="G3 (Bethesda)">
        <title>Whole genome assembly and annotation of the endangered Caribbean coral Acropora cervicornis.</title>
        <authorList>
            <person name="Selwyn J.D."/>
            <person name="Vollmer S.V."/>
        </authorList>
    </citation>
    <scope>NUCLEOTIDE SEQUENCE</scope>
    <source>
        <strain evidence="1">K2</strain>
    </source>
</reference>
<accession>A0AAD9PVC1</accession>